<keyword evidence="2" id="KW-0677">Repeat</keyword>
<evidence type="ECO:0000256" key="4">
    <source>
        <dbReference type="ARBA" id="ARBA00022840"/>
    </source>
</evidence>
<dbReference type="GO" id="GO:0005524">
    <property type="term" value="F:ATP binding"/>
    <property type="evidence" value="ECO:0007669"/>
    <property type="project" value="UniProtKB-KW"/>
</dbReference>
<keyword evidence="7" id="KW-1185">Reference proteome</keyword>
<dbReference type="InterPro" id="IPR003593">
    <property type="entry name" value="AAA+_ATPase"/>
</dbReference>
<feature type="domain" description="ABC transporter" evidence="5">
    <location>
        <begin position="3"/>
        <end position="243"/>
    </location>
</feature>
<protein>
    <submittedName>
        <fullName evidence="6">Sugar ABC transporter ATP-binding protein</fullName>
    </submittedName>
</protein>
<comment type="caution">
    <text evidence="6">The sequence shown here is derived from an EMBL/GenBank/DDBJ whole genome shotgun (WGS) entry which is preliminary data.</text>
</comment>
<dbReference type="SMART" id="SM00382">
    <property type="entry name" value="AAA"/>
    <property type="match status" value="2"/>
</dbReference>
<evidence type="ECO:0000256" key="3">
    <source>
        <dbReference type="ARBA" id="ARBA00022741"/>
    </source>
</evidence>
<accession>A0A839K431</accession>
<organism evidence="6 7">
    <name type="scientific">Variimorphobacter saccharofermentans</name>
    <dbReference type="NCBI Taxonomy" id="2755051"/>
    <lineage>
        <taxon>Bacteria</taxon>
        <taxon>Bacillati</taxon>
        <taxon>Bacillota</taxon>
        <taxon>Clostridia</taxon>
        <taxon>Lachnospirales</taxon>
        <taxon>Lachnospiraceae</taxon>
        <taxon>Variimorphobacter</taxon>
    </lineage>
</organism>
<dbReference type="PROSITE" id="PS50893">
    <property type="entry name" value="ABC_TRANSPORTER_2"/>
    <property type="match status" value="2"/>
</dbReference>
<sequence length="503" mass="56731">MKSPLLELKNINLEIDNFSINNVSLSLYPGEIHMIMGENGSGKSILMEMISGLVQPDSGEIYFEGQIVKPRSLSFYSSSELIFIQQHTTLLENLSIAENLYFHNLPFKNKLLKTIDFDKLNRQFYDLIQELNLPISATDTVRTLGLAQRQMIEFCKAYISEAKVVILDEPSASLTPSERQLLYTIVNRIKARGAGIFYITHRIDDTMTIGDRVSIIKNGTLVGTKIIKESTEEEIIHLLVGVRLKERYPKMNTQKGKVLLSVSHLGFEDRLQDINFQLREGEILGITGLAGSGRTLLSNCLFGAVKYNGQICINGKPVYISSPNVAIRNGIALMPENRLEDSIFQELDTSENVAFPSLKRFTKNHIINFNFLKQTAIDYITKINIPMLRSNSILSYSEGSLQKAIFAKWLMIRAKIFILDEPTRGIDLASKIDIYNFINDMTKKKAGIIYISSDIDEIMGICDRVAVLSDKTLVCDLPTNLTTPEEITAIQARSRTNTHKHHE</sequence>
<feature type="domain" description="ABC transporter" evidence="5">
    <location>
        <begin position="242"/>
        <end position="495"/>
    </location>
</feature>
<keyword evidence="1" id="KW-0813">Transport</keyword>
<evidence type="ECO:0000256" key="2">
    <source>
        <dbReference type="ARBA" id="ARBA00022737"/>
    </source>
</evidence>
<keyword evidence="3" id="KW-0547">Nucleotide-binding</keyword>
<dbReference type="PANTHER" id="PTHR43790:SF9">
    <property type="entry name" value="GALACTOFURANOSE TRANSPORTER ATP-BINDING PROTEIN YTFR"/>
    <property type="match status" value="1"/>
</dbReference>
<dbReference type="Proteomes" id="UP000574276">
    <property type="component" value="Unassembled WGS sequence"/>
</dbReference>
<dbReference type="InterPro" id="IPR050107">
    <property type="entry name" value="ABC_carbohydrate_import_ATPase"/>
</dbReference>
<reference evidence="6 7" key="1">
    <citation type="submission" date="2020-07" db="EMBL/GenBank/DDBJ databases">
        <title>Characterization and genome sequencing of isolate MD1, a novel member within the family Lachnospiraceae.</title>
        <authorList>
            <person name="Rettenmaier R."/>
            <person name="Di Bello L."/>
            <person name="Zinser C."/>
            <person name="Scheitz K."/>
            <person name="Liebl W."/>
            <person name="Zverlov V."/>
        </authorList>
    </citation>
    <scope>NUCLEOTIDE SEQUENCE [LARGE SCALE GENOMIC DNA]</scope>
    <source>
        <strain evidence="6 7">MD1</strain>
    </source>
</reference>
<name>A0A839K431_9FIRM</name>
<dbReference type="RefSeq" id="WP_228353553.1">
    <property type="nucleotide sequence ID" value="NZ_JACEGA010000001.1"/>
</dbReference>
<dbReference type="InterPro" id="IPR027417">
    <property type="entry name" value="P-loop_NTPase"/>
</dbReference>
<dbReference type="Gene3D" id="3.40.50.300">
    <property type="entry name" value="P-loop containing nucleotide triphosphate hydrolases"/>
    <property type="match status" value="2"/>
</dbReference>
<dbReference type="CDD" id="cd03215">
    <property type="entry name" value="ABC_Carb_Monos_II"/>
    <property type="match status" value="1"/>
</dbReference>
<dbReference type="InterPro" id="IPR003439">
    <property type="entry name" value="ABC_transporter-like_ATP-bd"/>
</dbReference>
<proteinExistence type="predicted"/>
<evidence type="ECO:0000259" key="5">
    <source>
        <dbReference type="PROSITE" id="PS50893"/>
    </source>
</evidence>
<evidence type="ECO:0000313" key="7">
    <source>
        <dbReference type="Proteomes" id="UP000574276"/>
    </source>
</evidence>
<dbReference type="PANTHER" id="PTHR43790">
    <property type="entry name" value="CARBOHYDRATE TRANSPORT ATP-BINDING PROTEIN MG119-RELATED"/>
    <property type="match status" value="1"/>
</dbReference>
<evidence type="ECO:0000313" key="6">
    <source>
        <dbReference type="EMBL" id="MBB2183942.1"/>
    </source>
</evidence>
<keyword evidence="4 6" id="KW-0067">ATP-binding</keyword>
<evidence type="ECO:0000256" key="1">
    <source>
        <dbReference type="ARBA" id="ARBA00022448"/>
    </source>
</evidence>
<dbReference type="SUPFAM" id="SSF52540">
    <property type="entry name" value="P-loop containing nucleoside triphosphate hydrolases"/>
    <property type="match status" value="2"/>
</dbReference>
<gene>
    <name evidence="6" type="ORF">H0486_13765</name>
</gene>
<dbReference type="AlphaFoldDB" id="A0A839K431"/>
<dbReference type="EMBL" id="JACEGA010000001">
    <property type="protein sequence ID" value="MBB2183942.1"/>
    <property type="molecule type" value="Genomic_DNA"/>
</dbReference>
<dbReference type="CDD" id="cd03216">
    <property type="entry name" value="ABC_Carb_Monos_I"/>
    <property type="match status" value="1"/>
</dbReference>
<dbReference type="Pfam" id="PF00005">
    <property type="entry name" value="ABC_tran"/>
    <property type="match status" value="2"/>
</dbReference>
<dbReference type="GO" id="GO:0016887">
    <property type="term" value="F:ATP hydrolysis activity"/>
    <property type="evidence" value="ECO:0007669"/>
    <property type="project" value="InterPro"/>
</dbReference>